<accession>X1FBY1</accession>
<dbReference type="EMBL" id="BART01031988">
    <property type="protein sequence ID" value="GAH18273.1"/>
    <property type="molecule type" value="Genomic_DNA"/>
</dbReference>
<protein>
    <recommendedName>
        <fullName evidence="2">MYM-type domain-containing protein</fullName>
    </recommendedName>
</protein>
<sequence>MSPTIEINDLSDMLEGLKEIKEEEKTELPNCEFCGKSISGTKWNKEYHHINICQKPEKRFFCSRQCKLKWVFKNF</sequence>
<reference evidence="1" key="1">
    <citation type="journal article" date="2014" name="Front. Microbiol.">
        <title>High frequency of phylogenetically diverse reductive dehalogenase-homologous genes in deep subseafloor sedimentary metagenomes.</title>
        <authorList>
            <person name="Kawai M."/>
            <person name="Futagami T."/>
            <person name="Toyoda A."/>
            <person name="Takaki Y."/>
            <person name="Nishi S."/>
            <person name="Hori S."/>
            <person name="Arai W."/>
            <person name="Tsubouchi T."/>
            <person name="Morono Y."/>
            <person name="Uchiyama I."/>
            <person name="Ito T."/>
            <person name="Fujiyama A."/>
            <person name="Inagaki F."/>
            <person name="Takami H."/>
        </authorList>
    </citation>
    <scope>NUCLEOTIDE SEQUENCE</scope>
    <source>
        <strain evidence="1">Expedition CK06-06</strain>
    </source>
</reference>
<organism evidence="1">
    <name type="scientific">marine sediment metagenome</name>
    <dbReference type="NCBI Taxonomy" id="412755"/>
    <lineage>
        <taxon>unclassified sequences</taxon>
        <taxon>metagenomes</taxon>
        <taxon>ecological metagenomes</taxon>
    </lineage>
</organism>
<name>X1FBY1_9ZZZZ</name>
<evidence type="ECO:0000313" key="1">
    <source>
        <dbReference type="EMBL" id="GAH18273.1"/>
    </source>
</evidence>
<dbReference type="AlphaFoldDB" id="X1FBY1"/>
<comment type="caution">
    <text evidence="1">The sequence shown here is derived from an EMBL/GenBank/DDBJ whole genome shotgun (WGS) entry which is preliminary data.</text>
</comment>
<proteinExistence type="predicted"/>
<gene>
    <name evidence="1" type="ORF">S01H4_55424</name>
</gene>
<evidence type="ECO:0008006" key="2">
    <source>
        <dbReference type="Google" id="ProtNLM"/>
    </source>
</evidence>